<protein>
    <submittedName>
        <fullName evidence="1">Uncharacterized protein</fullName>
    </submittedName>
</protein>
<dbReference type="Proteomes" id="UP001165679">
    <property type="component" value="Unassembled WGS sequence"/>
</dbReference>
<comment type="caution">
    <text evidence="1">The sequence shown here is derived from an EMBL/GenBank/DDBJ whole genome shotgun (WGS) entry which is preliminary data.</text>
</comment>
<dbReference type="AlphaFoldDB" id="A0AA42CIX0"/>
<reference evidence="1" key="1">
    <citation type="submission" date="2022-09" db="EMBL/GenBank/DDBJ databases">
        <title>Rhodovastum sp. nov. RN2-1 isolated from soil in Seongnam, South Korea.</title>
        <authorList>
            <person name="Le N.T."/>
        </authorList>
    </citation>
    <scope>NUCLEOTIDE SEQUENCE</scope>
    <source>
        <strain evidence="1">RN2-1</strain>
    </source>
</reference>
<proteinExistence type="predicted"/>
<gene>
    <name evidence="1" type="ORF">OL599_17305</name>
</gene>
<organism evidence="1 2">
    <name type="scientific">Limobrevibacterium gyesilva</name>
    <dbReference type="NCBI Taxonomy" id="2991712"/>
    <lineage>
        <taxon>Bacteria</taxon>
        <taxon>Pseudomonadati</taxon>
        <taxon>Pseudomonadota</taxon>
        <taxon>Alphaproteobacteria</taxon>
        <taxon>Acetobacterales</taxon>
        <taxon>Acetobacteraceae</taxon>
        <taxon>Limobrevibacterium</taxon>
    </lineage>
</organism>
<dbReference type="RefSeq" id="WP_264715109.1">
    <property type="nucleotide sequence ID" value="NZ_JAPDNT010000018.1"/>
</dbReference>
<evidence type="ECO:0000313" key="2">
    <source>
        <dbReference type="Proteomes" id="UP001165679"/>
    </source>
</evidence>
<keyword evidence="2" id="KW-1185">Reference proteome</keyword>
<accession>A0AA42CIX0</accession>
<reference evidence="1" key="2">
    <citation type="submission" date="2022-10" db="EMBL/GenBank/DDBJ databases">
        <authorList>
            <person name="Trinh H.N."/>
        </authorList>
    </citation>
    <scope>NUCLEOTIDE SEQUENCE</scope>
    <source>
        <strain evidence="1">RN2-1</strain>
    </source>
</reference>
<dbReference type="EMBL" id="JAPDNT010000018">
    <property type="protein sequence ID" value="MCW3476330.1"/>
    <property type="molecule type" value="Genomic_DNA"/>
</dbReference>
<sequence>MKIPNNVDIRLAILPDLGSGAVAFVIVAPAPLKADLSLLRRPRGLSALLTHDAGLSWPDPRGVAIAETALSAGYPVALKFANLADALTCHGRLVREVRQ</sequence>
<evidence type="ECO:0000313" key="1">
    <source>
        <dbReference type="EMBL" id="MCW3476330.1"/>
    </source>
</evidence>
<name>A0AA42CIX0_9PROT</name>